<reference evidence="3" key="1">
    <citation type="submission" date="2019-09" db="EMBL/GenBank/DDBJ databases">
        <authorList>
            <person name="Li J."/>
        </authorList>
    </citation>
    <scope>NUCLEOTIDE SEQUENCE [LARGE SCALE GENOMIC DNA]</scope>
    <source>
        <strain evidence="3">JCM 14732</strain>
    </source>
</reference>
<dbReference type="GO" id="GO:0043190">
    <property type="term" value="C:ATP-binding cassette (ABC) transporter complex"/>
    <property type="evidence" value="ECO:0007669"/>
    <property type="project" value="InterPro"/>
</dbReference>
<dbReference type="PANTHER" id="PTHR30188">
    <property type="entry name" value="ABC TRANSPORTER PERMEASE PROTEIN-RELATED"/>
    <property type="match status" value="1"/>
</dbReference>
<feature type="transmembrane region" description="Helical" evidence="2">
    <location>
        <begin position="198"/>
        <end position="219"/>
    </location>
</feature>
<dbReference type="RefSeq" id="WP_149690846.1">
    <property type="nucleotide sequence ID" value="NZ_SDPQ02000004.1"/>
</dbReference>
<dbReference type="Pfam" id="PF02405">
    <property type="entry name" value="MlaE"/>
    <property type="match status" value="1"/>
</dbReference>
<feature type="transmembrane region" description="Helical" evidence="2">
    <location>
        <begin position="84"/>
        <end position="105"/>
    </location>
</feature>
<keyword evidence="2" id="KW-0812">Transmembrane</keyword>
<organism evidence="3 4">
    <name type="scientific">Aeromicrobium ginsengisoli</name>
    <dbReference type="NCBI Taxonomy" id="363867"/>
    <lineage>
        <taxon>Bacteria</taxon>
        <taxon>Bacillati</taxon>
        <taxon>Actinomycetota</taxon>
        <taxon>Actinomycetes</taxon>
        <taxon>Propionibacteriales</taxon>
        <taxon>Nocardioidaceae</taxon>
        <taxon>Aeromicrobium</taxon>
    </lineage>
</organism>
<comment type="caution">
    <text evidence="3">The sequence shown here is derived from an EMBL/GenBank/DDBJ whole genome shotgun (WGS) entry which is preliminary data.</text>
</comment>
<feature type="region of interest" description="Disordered" evidence="1">
    <location>
        <begin position="1"/>
        <end position="27"/>
    </location>
</feature>
<feature type="transmembrane region" description="Helical" evidence="2">
    <location>
        <begin position="169"/>
        <end position="192"/>
    </location>
</feature>
<evidence type="ECO:0000313" key="4">
    <source>
        <dbReference type="Proteomes" id="UP000380867"/>
    </source>
</evidence>
<keyword evidence="2" id="KW-0472">Membrane</keyword>
<dbReference type="AlphaFoldDB" id="A0A5M4F9B7"/>
<keyword evidence="2" id="KW-1133">Transmembrane helix</keyword>
<keyword evidence="4" id="KW-1185">Reference proteome</keyword>
<name>A0A5M4F9B7_9ACTN</name>
<accession>A0A5M4F9B7</accession>
<evidence type="ECO:0000256" key="2">
    <source>
        <dbReference type="SAM" id="Phobius"/>
    </source>
</evidence>
<sequence>MTAIFDSAAGAPHEEPELDADQVGTGPAAATTGDAKALGQARLEEIGSFVRFAAKTIRSIPTAVRLYPSEVARQASRLITENSLVILFMLFMMGAVLGLTAHFLFTSIGIDSYIAAVNSVGGMRGIIQVVFGWIVAAKVGCGIVAEIGAMRISEEIDAMEVMGIRSIPYLASTRLVAAMFVMPMLFITALSVNFIAGYLFNVTLLNTVSSGGFGYFLFLFQNLKDFFIAMFWGTFLGTIIVLVATYYGYTAKGGPVGVGRNTAQSMLVNLVLVSMIGMALVQLFYGNDPNAPIGN</sequence>
<dbReference type="Proteomes" id="UP000380867">
    <property type="component" value="Unassembled WGS sequence"/>
</dbReference>
<protein>
    <submittedName>
        <fullName evidence="3">ABC transporter permease</fullName>
    </submittedName>
</protein>
<dbReference type="PANTHER" id="PTHR30188:SF13">
    <property type="entry name" value="CONSERVED HYPOTHETICAL INTEGRAL MEMBRANE PROTEIN YRBE3B"/>
    <property type="match status" value="1"/>
</dbReference>
<evidence type="ECO:0000256" key="1">
    <source>
        <dbReference type="SAM" id="MobiDB-lite"/>
    </source>
</evidence>
<gene>
    <name evidence="3" type="ORF">ESP70_018715</name>
</gene>
<dbReference type="EMBL" id="SDPQ02000004">
    <property type="protein sequence ID" value="KAA1394236.1"/>
    <property type="molecule type" value="Genomic_DNA"/>
</dbReference>
<dbReference type="GO" id="GO:0005548">
    <property type="term" value="F:phospholipid transporter activity"/>
    <property type="evidence" value="ECO:0007669"/>
    <property type="project" value="TreeGrafter"/>
</dbReference>
<feature type="transmembrane region" description="Helical" evidence="2">
    <location>
        <begin position="226"/>
        <end position="247"/>
    </location>
</feature>
<feature type="transmembrane region" description="Helical" evidence="2">
    <location>
        <begin position="125"/>
        <end position="148"/>
    </location>
</feature>
<feature type="transmembrane region" description="Helical" evidence="2">
    <location>
        <begin position="267"/>
        <end position="285"/>
    </location>
</feature>
<dbReference type="OrthoDB" id="3745645at2"/>
<dbReference type="InterPro" id="IPR030802">
    <property type="entry name" value="Permease_MalE"/>
</dbReference>
<proteinExistence type="predicted"/>
<evidence type="ECO:0000313" key="3">
    <source>
        <dbReference type="EMBL" id="KAA1394236.1"/>
    </source>
</evidence>